<reference evidence="1 2" key="1">
    <citation type="submission" date="2019-02" db="EMBL/GenBank/DDBJ databases">
        <title>Sequencing the genomes of 1000 actinobacteria strains.</title>
        <authorList>
            <person name="Klenk H.-P."/>
        </authorList>
    </citation>
    <scope>NUCLEOTIDE SEQUENCE [LARGE SCALE GENOMIC DNA]</scope>
    <source>
        <strain evidence="1 2">DSM 44509</strain>
    </source>
</reference>
<evidence type="ECO:0000313" key="2">
    <source>
        <dbReference type="Proteomes" id="UP000292507"/>
    </source>
</evidence>
<gene>
    <name evidence="1" type="ORF">BKA19_3610</name>
</gene>
<organism evidence="1 2">
    <name type="scientific">Blastococcus saxobsidens</name>
    <dbReference type="NCBI Taxonomy" id="138336"/>
    <lineage>
        <taxon>Bacteria</taxon>
        <taxon>Bacillati</taxon>
        <taxon>Actinomycetota</taxon>
        <taxon>Actinomycetes</taxon>
        <taxon>Geodermatophilales</taxon>
        <taxon>Geodermatophilaceae</taxon>
        <taxon>Blastococcus</taxon>
    </lineage>
</organism>
<evidence type="ECO:0000313" key="1">
    <source>
        <dbReference type="EMBL" id="RZU33871.1"/>
    </source>
</evidence>
<proteinExistence type="predicted"/>
<keyword evidence="2" id="KW-1185">Reference proteome</keyword>
<protein>
    <submittedName>
        <fullName evidence="1">Uncharacterized protein</fullName>
    </submittedName>
</protein>
<comment type="caution">
    <text evidence="1">The sequence shown here is derived from an EMBL/GenBank/DDBJ whole genome shotgun (WGS) entry which is preliminary data.</text>
</comment>
<name>A0A4Q7YC98_9ACTN</name>
<dbReference type="Proteomes" id="UP000292507">
    <property type="component" value="Unassembled WGS sequence"/>
</dbReference>
<dbReference type="AlphaFoldDB" id="A0A4Q7YC98"/>
<sequence length="192" mass="18062">MERAGRLHLVGDVPPVAHLGTARAAKAARQSGRVAGSVAEVAVDPATGAVRSLLLGSLEMSDTACRTATAGAEPVPGTPGAAVWPLQAVRPLKAAAGAVYGGSGAGALSGVSAGPAAVAGCTAASDVVSAVGRAAGATTGLSARCTVVTVGTGPQSAADGVGPTAVAVPAGRDPQAVAGEVAPASQMGVVRS</sequence>
<dbReference type="EMBL" id="SHKV01000001">
    <property type="protein sequence ID" value="RZU33871.1"/>
    <property type="molecule type" value="Genomic_DNA"/>
</dbReference>
<accession>A0A4Q7YC98</accession>